<dbReference type="Pfam" id="PF12248">
    <property type="entry name" value="Methyltransf_FA"/>
    <property type="match status" value="2"/>
</dbReference>
<evidence type="ECO:0000313" key="2">
    <source>
        <dbReference type="EMBL" id="CAG2212149.1"/>
    </source>
</evidence>
<evidence type="ECO:0000313" key="3">
    <source>
        <dbReference type="Proteomes" id="UP000683360"/>
    </source>
</evidence>
<organism evidence="2 3">
    <name type="scientific">Mytilus edulis</name>
    <name type="common">Blue mussel</name>
    <dbReference type="NCBI Taxonomy" id="6550"/>
    <lineage>
        <taxon>Eukaryota</taxon>
        <taxon>Metazoa</taxon>
        <taxon>Spiralia</taxon>
        <taxon>Lophotrochozoa</taxon>
        <taxon>Mollusca</taxon>
        <taxon>Bivalvia</taxon>
        <taxon>Autobranchia</taxon>
        <taxon>Pteriomorphia</taxon>
        <taxon>Mytilida</taxon>
        <taxon>Mytiloidea</taxon>
        <taxon>Mytilidae</taxon>
        <taxon>Mytilinae</taxon>
        <taxon>Mytilus</taxon>
    </lineage>
</organism>
<dbReference type="Proteomes" id="UP000683360">
    <property type="component" value="Unassembled WGS sequence"/>
</dbReference>
<feature type="domain" description="Farnesoic acid O-methyl transferase" evidence="1">
    <location>
        <begin position="50"/>
        <end position="158"/>
    </location>
</feature>
<dbReference type="EMBL" id="CAJPWZ010001290">
    <property type="protein sequence ID" value="CAG2212149.1"/>
    <property type="molecule type" value="Genomic_DNA"/>
</dbReference>
<keyword evidence="3" id="KW-1185">Reference proteome</keyword>
<name>A0A8S3RRL6_MYTED</name>
<proteinExistence type="predicted"/>
<gene>
    <name evidence="2" type="ORF">MEDL_26139</name>
</gene>
<evidence type="ECO:0000259" key="1">
    <source>
        <dbReference type="Pfam" id="PF12248"/>
    </source>
</evidence>
<sequence length="422" mass="47194">MTGNRIDEIVIETLTNRDNYNNAAVHDKYIYYTILTPFGLVPSISENVTSFEMNADCQGGCILLNNAVNLKGNNSYVICFDAFHNLITIARMSGDDSVVLKYVGITEILLSCDDYTQVWVRWKNGVIGFGTGSIGLNEKITTTDSKPFRVYGVGVTSFLLGVWKINIKGNRIDEIVIETLTNRDNYSSASVHDKYIYYTSLTPFGLVPPISENVTSFEMNAGCQGGCILLNDAANLEGNNSYEICFNAFHNLIYIARMSGDDSVVLKTVDKPEILTICDDYTQVWVRWKDGVIGFGTGSIGLNEKITTTDSKPFRVYGVGVTSFYLGVWKVNIKAIPTGYYCAMTYTYCYTQLLSVSTQKIRTYCASECQKSNDCVGFNYRYGGSMNCELIEGGNIIETEDDYEWHYYAKCLQDKTACLKCR</sequence>
<accession>A0A8S3RRL6</accession>
<comment type="caution">
    <text evidence="2">The sequence shown here is derived from an EMBL/GenBank/DDBJ whole genome shotgun (WGS) entry which is preliminary data.</text>
</comment>
<dbReference type="AlphaFoldDB" id="A0A8S3RRL6"/>
<feature type="domain" description="Farnesoic acid O-methyl transferase" evidence="1">
    <location>
        <begin position="224"/>
        <end position="324"/>
    </location>
</feature>
<dbReference type="OrthoDB" id="6174410at2759"/>
<dbReference type="InterPro" id="IPR022041">
    <property type="entry name" value="Methyltransf_FA"/>
</dbReference>
<reference evidence="2" key="1">
    <citation type="submission" date="2021-03" db="EMBL/GenBank/DDBJ databases">
        <authorList>
            <person name="Bekaert M."/>
        </authorList>
    </citation>
    <scope>NUCLEOTIDE SEQUENCE</scope>
</reference>
<protein>
    <recommendedName>
        <fullName evidence="1">Farnesoic acid O-methyl transferase domain-containing protein</fullName>
    </recommendedName>
</protein>